<evidence type="ECO:0000256" key="2">
    <source>
        <dbReference type="ARBA" id="ARBA00022679"/>
    </source>
</evidence>
<accession>A0AAW1YPI0</accession>
<name>A0AAW1YPI0_RUBAR</name>
<dbReference type="InterPro" id="IPR050898">
    <property type="entry name" value="Plant_acyltransferase"/>
</dbReference>
<evidence type="ECO:0000256" key="1">
    <source>
        <dbReference type="ARBA" id="ARBA00009861"/>
    </source>
</evidence>
<gene>
    <name evidence="4" type="ORF">M0R45_005912</name>
</gene>
<comment type="similarity">
    <text evidence="1">Belongs to the plant acyltransferase family.</text>
</comment>
<dbReference type="AlphaFoldDB" id="A0AAW1YPI0"/>
<proteinExistence type="inferred from homology"/>
<keyword evidence="5" id="KW-1185">Reference proteome</keyword>
<dbReference type="PANTHER" id="PTHR31147:SF1">
    <property type="entry name" value="ACYL TRANSFERASE 4"/>
    <property type="match status" value="1"/>
</dbReference>
<dbReference type="InterPro" id="IPR023213">
    <property type="entry name" value="CAT-like_dom_sf"/>
</dbReference>
<protein>
    <submittedName>
        <fullName evidence="4">Uncharacterized protein</fullName>
    </submittedName>
</protein>
<sequence>MAFSVIRSSHNLVRPCEETPITTLDLSEIDRLPVLRGNARTLHVYRHGGKDHQVAKVIKEGLSKALVPYYPLAGRLKQSNSNGGGELIQVECSGQGVWLVEAYANCTLDAVNYFNDIVTSQHSNVYDDLLPSQFPAVEGLDPLVQMQMTAFECGGFVVGIKFSHTICDGLGSAQFLNAVGEMARGLHHPSITPVVWKRDFFAKSSPQQQQQLNLNPTTTVVTNYRLQHANIDISMDQINHLKQEYLESTGRSCSAFEVVAATLWICRTRAVILSDYLKQNTQVKLVFFANCRHLLDPPLPKGFYGNCFFPVTVTASCEKLAHLSIAEVVKMIQESKDKLPSEFANYIKEDHEIEEDPFTPALSYATFFISEWGKLGFNRVDFGCGAPHHVIPIQSSAIIPAAIVGTPPLPHKGIRLVTWCVEEIHSQTFMDHMMKMMGK</sequence>
<evidence type="ECO:0000256" key="3">
    <source>
        <dbReference type="ARBA" id="ARBA00023315"/>
    </source>
</evidence>
<dbReference type="GO" id="GO:0016746">
    <property type="term" value="F:acyltransferase activity"/>
    <property type="evidence" value="ECO:0007669"/>
    <property type="project" value="UniProtKB-KW"/>
</dbReference>
<dbReference type="PANTHER" id="PTHR31147">
    <property type="entry name" value="ACYL TRANSFERASE 4"/>
    <property type="match status" value="1"/>
</dbReference>
<evidence type="ECO:0000313" key="5">
    <source>
        <dbReference type="Proteomes" id="UP001457282"/>
    </source>
</evidence>
<dbReference type="Gene3D" id="3.30.559.10">
    <property type="entry name" value="Chloramphenicol acetyltransferase-like domain"/>
    <property type="match status" value="2"/>
</dbReference>
<keyword evidence="2" id="KW-0808">Transferase</keyword>
<dbReference type="EMBL" id="JBEDUW010000001">
    <property type="protein sequence ID" value="KAK9950419.1"/>
    <property type="molecule type" value="Genomic_DNA"/>
</dbReference>
<organism evidence="4 5">
    <name type="scientific">Rubus argutus</name>
    <name type="common">Southern blackberry</name>
    <dbReference type="NCBI Taxonomy" id="59490"/>
    <lineage>
        <taxon>Eukaryota</taxon>
        <taxon>Viridiplantae</taxon>
        <taxon>Streptophyta</taxon>
        <taxon>Embryophyta</taxon>
        <taxon>Tracheophyta</taxon>
        <taxon>Spermatophyta</taxon>
        <taxon>Magnoliopsida</taxon>
        <taxon>eudicotyledons</taxon>
        <taxon>Gunneridae</taxon>
        <taxon>Pentapetalae</taxon>
        <taxon>rosids</taxon>
        <taxon>fabids</taxon>
        <taxon>Rosales</taxon>
        <taxon>Rosaceae</taxon>
        <taxon>Rosoideae</taxon>
        <taxon>Rosoideae incertae sedis</taxon>
        <taxon>Rubus</taxon>
    </lineage>
</organism>
<reference evidence="4 5" key="1">
    <citation type="journal article" date="2023" name="G3 (Bethesda)">
        <title>A chromosome-length genome assembly and annotation of blackberry (Rubus argutus, cv. 'Hillquist').</title>
        <authorList>
            <person name="Bruna T."/>
            <person name="Aryal R."/>
            <person name="Dudchenko O."/>
            <person name="Sargent D.J."/>
            <person name="Mead D."/>
            <person name="Buti M."/>
            <person name="Cavallini A."/>
            <person name="Hytonen T."/>
            <person name="Andres J."/>
            <person name="Pham M."/>
            <person name="Weisz D."/>
            <person name="Mascagni F."/>
            <person name="Usai G."/>
            <person name="Natali L."/>
            <person name="Bassil N."/>
            <person name="Fernandez G.E."/>
            <person name="Lomsadze A."/>
            <person name="Armour M."/>
            <person name="Olukolu B."/>
            <person name="Poorten T."/>
            <person name="Britton C."/>
            <person name="Davik J."/>
            <person name="Ashrafi H."/>
            <person name="Aiden E.L."/>
            <person name="Borodovsky M."/>
            <person name="Worthington M."/>
        </authorList>
    </citation>
    <scope>NUCLEOTIDE SEQUENCE [LARGE SCALE GENOMIC DNA]</scope>
    <source>
        <strain evidence="4">PI 553951</strain>
    </source>
</reference>
<dbReference type="Proteomes" id="UP001457282">
    <property type="component" value="Unassembled WGS sequence"/>
</dbReference>
<evidence type="ECO:0000313" key="4">
    <source>
        <dbReference type="EMBL" id="KAK9950419.1"/>
    </source>
</evidence>
<keyword evidence="3" id="KW-0012">Acyltransferase</keyword>
<dbReference type="GO" id="GO:0009836">
    <property type="term" value="P:fruit ripening, climacteric"/>
    <property type="evidence" value="ECO:0007669"/>
    <property type="project" value="UniProtKB-ARBA"/>
</dbReference>
<dbReference type="Pfam" id="PF02458">
    <property type="entry name" value="Transferase"/>
    <property type="match status" value="1"/>
</dbReference>
<comment type="caution">
    <text evidence="4">The sequence shown here is derived from an EMBL/GenBank/DDBJ whole genome shotgun (WGS) entry which is preliminary data.</text>
</comment>